<organism evidence="1 2">
    <name type="scientific">Colocasia esculenta</name>
    <name type="common">Wild taro</name>
    <name type="synonym">Arum esculentum</name>
    <dbReference type="NCBI Taxonomy" id="4460"/>
    <lineage>
        <taxon>Eukaryota</taxon>
        <taxon>Viridiplantae</taxon>
        <taxon>Streptophyta</taxon>
        <taxon>Embryophyta</taxon>
        <taxon>Tracheophyta</taxon>
        <taxon>Spermatophyta</taxon>
        <taxon>Magnoliopsida</taxon>
        <taxon>Liliopsida</taxon>
        <taxon>Araceae</taxon>
        <taxon>Aroideae</taxon>
        <taxon>Colocasieae</taxon>
        <taxon>Colocasia</taxon>
    </lineage>
</organism>
<comment type="caution">
    <text evidence="1">The sequence shown here is derived from an EMBL/GenBank/DDBJ whole genome shotgun (WGS) entry which is preliminary data.</text>
</comment>
<evidence type="ECO:0000313" key="2">
    <source>
        <dbReference type="Proteomes" id="UP000652761"/>
    </source>
</evidence>
<dbReference type="EMBL" id="NMUH01001844">
    <property type="protein sequence ID" value="MQL95857.1"/>
    <property type="molecule type" value="Genomic_DNA"/>
</dbReference>
<sequence>MSFRYRSSVLGCQSVVAPAYVVSRPGGVSRVWGGSACGPSTLWRSEVVVLAVRHRSHLVVLWSWQVAVVAVSRAWRVWSLGVFVPWQRGWRWTPWQWSSLCGGRLQASPSAVLLVVFGAFECACAAKAERACVCVAFTGAGLLLVELVEGVPALLAAPLLLGVRGGSACGPSTLWRSEVAVLAMRRRSHLVVLWSRQFLLLWLVRDW</sequence>
<accession>A0A843VNE1</accession>
<dbReference type="AlphaFoldDB" id="A0A843VNE1"/>
<gene>
    <name evidence="1" type="ORF">Taro_028526</name>
</gene>
<reference evidence="1" key="1">
    <citation type="submission" date="2017-07" db="EMBL/GenBank/DDBJ databases">
        <title>Taro Niue Genome Assembly and Annotation.</title>
        <authorList>
            <person name="Atibalentja N."/>
            <person name="Keating K."/>
            <person name="Fields C.J."/>
        </authorList>
    </citation>
    <scope>NUCLEOTIDE SEQUENCE</scope>
    <source>
        <strain evidence="1">Niue_2</strain>
        <tissue evidence="1">Leaf</tissue>
    </source>
</reference>
<proteinExistence type="predicted"/>
<evidence type="ECO:0000313" key="1">
    <source>
        <dbReference type="EMBL" id="MQL95857.1"/>
    </source>
</evidence>
<protein>
    <submittedName>
        <fullName evidence="1">Uncharacterized protein</fullName>
    </submittedName>
</protein>
<name>A0A843VNE1_COLES</name>
<dbReference type="Proteomes" id="UP000652761">
    <property type="component" value="Unassembled WGS sequence"/>
</dbReference>
<keyword evidence="2" id="KW-1185">Reference proteome</keyword>